<accession>A0AAV5UKE2</accession>
<organism evidence="1 2">
    <name type="scientific">Pristionchus entomophagus</name>
    <dbReference type="NCBI Taxonomy" id="358040"/>
    <lineage>
        <taxon>Eukaryota</taxon>
        <taxon>Metazoa</taxon>
        <taxon>Ecdysozoa</taxon>
        <taxon>Nematoda</taxon>
        <taxon>Chromadorea</taxon>
        <taxon>Rhabditida</taxon>
        <taxon>Rhabditina</taxon>
        <taxon>Diplogasteromorpha</taxon>
        <taxon>Diplogasteroidea</taxon>
        <taxon>Neodiplogasteridae</taxon>
        <taxon>Pristionchus</taxon>
    </lineage>
</organism>
<keyword evidence="2" id="KW-1185">Reference proteome</keyword>
<comment type="caution">
    <text evidence="1">The sequence shown here is derived from an EMBL/GenBank/DDBJ whole genome shotgun (WGS) entry which is preliminary data.</text>
</comment>
<dbReference type="Proteomes" id="UP001432027">
    <property type="component" value="Unassembled WGS sequence"/>
</dbReference>
<name>A0AAV5UKE2_9BILA</name>
<feature type="non-terminal residue" evidence="1">
    <location>
        <position position="1"/>
    </location>
</feature>
<sequence>TSIRGRRVDFSSLQCSSDRSSSSSSSRFWQLTPWPAGRQRRQCATRWCASANEPLLPTTPPRPLLPTVAGITSTDCRRLTELTPTPCRRTST</sequence>
<dbReference type="AlphaFoldDB" id="A0AAV5UKE2"/>
<evidence type="ECO:0000313" key="2">
    <source>
        <dbReference type="Proteomes" id="UP001432027"/>
    </source>
</evidence>
<proteinExistence type="predicted"/>
<dbReference type="EMBL" id="BTSX01000006">
    <property type="protein sequence ID" value="GMT07550.1"/>
    <property type="molecule type" value="Genomic_DNA"/>
</dbReference>
<gene>
    <name evidence="1" type="ORF">PENTCL1PPCAC_29724</name>
</gene>
<protein>
    <submittedName>
        <fullName evidence="1">Uncharacterized protein</fullName>
    </submittedName>
</protein>
<evidence type="ECO:0000313" key="1">
    <source>
        <dbReference type="EMBL" id="GMT07550.1"/>
    </source>
</evidence>
<reference evidence="1" key="1">
    <citation type="submission" date="2023-10" db="EMBL/GenBank/DDBJ databases">
        <title>Genome assembly of Pristionchus species.</title>
        <authorList>
            <person name="Yoshida K."/>
            <person name="Sommer R.J."/>
        </authorList>
    </citation>
    <scope>NUCLEOTIDE SEQUENCE</scope>
    <source>
        <strain evidence="1">RS0144</strain>
    </source>
</reference>